<sequence length="312" mass="33750">MIHFQTLAAAASFAAVAAAMLPTSESFTPSGKPIYEAPSGSLVLQNDTDMLVYAPNGTLLHVFGGRTQQPRHAVNVDQVYVNLGANDTLQSFNATFVVPPLPTTFDAQLMHFAQGIMPFDTFGRPNLGGALQYGRSSLDTGPFYTAFLFAGDPHDPLISTSAFRRKYNVGETFVISITYRGLITIPGSPPYCGYMAEFINSNGEIGAAIGLAQPVPPRTVAFRVEEAGVSKSSDYPAGPLVLKDVNVELTAGLSDVRWEFQGSPKTDIECEMVKDGSRDAEIKVHFPGNEDTGATSFEYVSQESFEIYRHQN</sequence>
<dbReference type="Proteomes" id="UP000613580">
    <property type="component" value="Unassembled WGS sequence"/>
</dbReference>
<protein>
    <submittedName>
        <fullName evidence="2">Uncharacterized protein</fullName>
    </submittedName>
</protein>
<reference evidence="2" key="1">
    <citation type="submission" date="2020-05" db="EMBL/GenBank/DDBJ databases">
        <title>Mycena genomes resolve the evolution of fungal bioluminescence.</title>
        <authorList>
            <person name="Tsai I.J."/>
        </authorList>
    </citation>
    <scope>NUCLEOTIDE SEQUENCE</scope>
    <source>
        <strain evidence="2">110903Hualien_Pintung</strain>
    </source>
</reference>
<keyword evidence="1" id="KW-0732">Signal</keyword>
<comment type="caution">
    <text evidence="2">The sequence shown here is derived from an EMBL/GenBank/DDBJ whole genome shotgun (WGS) entry which is preliminary data.</text>
</comment>
<name>A0A8H6WJN3_MYCCL</name>
<evidence type="ECO:0000313" key="2">
    <source>
        <dbReference type="EMBL" id="KAF7319426.1"/>
    </source>
</evidence>
<accession>A0A8H6WJN3</accession>
<keyword evidence="3" id="KW-1185">Reference proteome</keyword>
<gene>
    <name evidence="2" type="ORF">HMN09_00280900</name>
</gene>
<proteinExistence type="predicted"/>
<dbReference type="AlphaFoldDB" id="A0A8H6WJN3"/>
<organism evidence="2 3">
    <name type="scientific">Mycena chlorophos</name>
    <name type="common">Agaric fungus</name>
    <name type="synonym">Agaricus chlorophos</name>
    <dbReference type="NCBI Taxonomy" id="658473"/>
    <lineage>
        <taxon>Eukaryota</taxon>
        <taxon>Fungi</taxon>
        <taxon>Dikarya</taxon>
        <taxon>Basidiomycota</taxon>
        <taxon>Agaricomycotina</taxon>
        <taxon>Agaricomycetes</taxon>
        <taxon>Agaricomycetidae</taxon>
        <taxon>Agaricales</taxon>
        <taxon>Marasmiineae</taxon>
        <taxon>Mycenaceae</taxon>
        <taxon>Mycena</taxon>
    </lineage>
</organism>
<evidence type="ECO:0000256" key="1">
    <source>
        <dbReference type="SAM" id="SignalP"/>
    </source>
</evidence>
<dbReference type="EMBL" id="JACAZE010000003">
    <property type="protein sequence ID" value="KAF7319426.1"/>
    <property type="molecule type" value="Genomic_DNA"/>
</dbReference>
<feature type="signal peptide" evidence="1">
    <location>
        <begin position="1"/>
        <end position="26"/>
    </location>
</feature>
<feature type="chain" id="PRO_5034017570" evidence="1">
    <location>
        <begin position="27"/>
        <end position="312"/>
    </location>
</feature>
<evidence type="ECO:0000313" key="3">
    <source>
        <dbReference type="Proteomes" id="UP000613580"/>
    </source>
</evidence>